<proteinExistence type="predicted"/>
<dbReference type="STRING" id="1168221.R7Z0U8"/>
<sequence>MSFTPKTPASSGGGAESVAEGSGARPTPHTAAHLMTMMGEPSPASTYGETVVGGDSVPATPLSANGTDITSGLNDGLNKMTMNDAVDSVGEVQARHPIYGLGLSTNHLSGSSPAQLGHMVDPGPSRPFVLQSTASGEADDPFTAGSATSAPTSTLDAQSATSDSNDDDDAVDQPGGAALPAQEAPITPNARLLTEPLSPENAQAVFLPDSCVFVANLPTRMSDEELGDEVTRVFKQFGHCYVKIKRDLRNMPHAFVQYTLKANADAAIEHGNGSLIFDRPCRVESSNAHRSIYLTRRDGTRPLEGDVLRLLRSYGEVCKLWYPTDTERELWGLPRGIWAKFTFWQDYSDACRGLRDHAVYRVEERKAPRKGDTFHHYSGPVPFHAPVYFDPTIHDPRGVFVGDLPHTIKEHEILRSFEAFGPVETIKLRLRPGNGFTSYAYITYFRPQNATRAVRSLRSTLLIGNNRRVRVEFKRRDRQDAPSYSALFAQWMSASREMGIPPPGYPMGASNMYVPGAGVAPYPGSSIFPATSAALYHLPALPQPASGMSMSLPTQGMTAQNMPALTNVAHVPNPGHLAPNGSNGNQWINGSFATHHQAQ</sequence>
<dbReference type="InterPro" id="IPR000504">
    <property type="entry name" value="RRM_dom"/>
</dbReference>
<accession>R7Z0U8</accession>
<feature type="compositionally biased region" description="Low complexity" evidence="3">
    <location>
        <begin position="143"/>
        <end position="163"/>
    </location>
</feature>
<dbReference type="EMBL" id="JH767589">
    <property type="protein sequence ID" value="EON67649.1"/>
    <property type="molecule type" value="Genomic_DNA"/>
</dbReference>
<evidence type="ECO:0000259" key="4">
    <source>
        <dbReference type="PROSITE" id="PS50102"/>
    </source>
</evidence>
<dbReference type="RefSeq" id="XP_007782966.1">
    <property type="nucleotide sequence ID" value="XM_007784776.1"/>
</dbReference>
<evidence type="ECO:0000256" key="1">
    <source>
        <dbReference type="ARBA" id="ARBA00022884"/>
    </source>
</evidence>
<dbReference type="CDD" id="cd00590">
    <property type="entry name" value="RRM_SF"/>
    <property type="match status" value="1"/>
</dbReference>
<keyword evidence="1 2" id="KW-0694">RNA-binding</keyword>
<dbReference type="Proteomes" id="UP000016924">
    <property type="component" value="Unassembled WGS sequence"/>
</dbReference>
<dbReference type="GO" id="GO:0003723">
    <property type="term" value="F:RNA binding"/>
    <property type="evidence" value="ECO:0007669"/>
    <property type="project" value="UniProtKB-UniRule"/>
</dbReference>
<dbReference type="Pfam" id="PF00076">
    <property type="entry name" value="RRM_1"/>
    <property type="match status" value="2"/>
</dbReference>
<feature type="domain" description="RRM" evidence="4">
    <location>
        <begin position="210"/>
        <end position="288"/>
    </location>
</feature>
<name>R7Z0U8_CONA1</name>
<dbReference type="GeneID" id="19904103"/>
<dbReference type="SMART" id="SM00360">
    <property type="entry name" value="RRM"/>
    <property type="match status" value="2"/>
</dbReference>
<feature type="region of interest" description="Disordered" evidence="3">
    <location>
        <begin position="1"/>
        <end position="29"/>
    </location>
</feature>
<evidence type="ECO:0000256" key="3">
    <source>
        <dbReference type="SAM" id="MobiDB-lite"/>
    </source>
</evidence>
<keyword evidence="6" id="KW-1185">Reference proteome</keyword>
<evidence type="ECO:0000313" key="6">
    <source>
        <dbReference type="Proteomes" id="UP000016924"/>
    </source>
</evidence>
<dbReference type="InterPro" id="IPR012677">
    <property type="entry name" value="Nucleotide-bd_a/b_plait_sf"/>
</dbReference>
<dbReference type="Gene3D" id="3.30.70.330">
    <property type="match status" value="2"/>
</dbReference>
<protein>
    <recommendedName>
        <fullName evidence="4">RRM domain-containing protein</fullName>
    </recommendedName>
</protein>
<dbReference type="AlphaFoldDB" id="R7Z0U8"/>
<dbReference type="OMA" id="HTIKEHE"/>
<reference evidence="6" key="1">
    <citation type="submission" date="2012-06" db="EMBL/GenBank/DDBJ databases">
        <title>The genome sequence of Coniosporium apollinis CBS 100218.</title>
        <authorList>
            <consortium name="The Broad Institute Genome Sequencing Platform"/>
            <person name="Cuomo C."/>
            <person name="Gorbushina A."/>
            <person name="Noack S."/>
            <person name="Walker B."/>
            <person name="Young S.K."/>
            <person name="Zeng Q."/>
            <person name="Gargeya S."/>
            <person name="Fitzgerald M."/>
            <person name="Haas B."/>
            <person name="Abouelleil A."/>
            <person name="Alvarado L."/>
            <person name="Arachchi H.M."/>
            <person name="Berlin A.M."/>
            <person name="Chapman S.B."/>
            <person name="Goldberg J."/>
            <person name="Griggs A."/>
            <person name="Gujja S."/>
            <person name="Hansen M."/>
            <person name="Howarth C."/>
            <person name="Imamovic A."/>
            <person name="Larimer J."/>
            <person name="McCowan C."/>
            <person name="Montmayeur A."/>
            <person name="Murphy C."/>
            <person name="Neiman D."/>
            <person name="Pearson M."/>
            <person name="Priest M."/>
            <person name="Roberts A."/>
            <person name="Saif S."/>
            <person name="Shea T."/>
            <person name="Sisk P."/>
            <person name="Sykes S."/>
            <person name="Wortman J."/>
            <person name="Nusbaum C."/>
            <person name="Birren B."/>
        </authorList>
    </citation>
    <scope>NUCLEOTIDE SEQUENCE [LARGE SCALE GENOMIC DNA]</scope>
    <source>
        <strain evidence="6">CBS 100218</strain>
    </source>
</reference>
<organism evidence="5 6">
    <name type="scientific">Coniosporium apollinis (strain CBS 100218)</name>
    <name type="common">Rock-inhabiting black yeast</name>
    <dbReference type="NCBI Taxonomy" id="1168221"/>
    <lineage>
        <taxon>Eukaryota</taxon>
        <taxon>Fungi</taxon>
        <taxon>Dikarya</taxon>
        <taxon>Ascomycota</taxon>
        <taxon>Pezizomycotina</taxon>
        <taxon>Dothideomycetes</taxon>
        <taxon>Dothideomycetes incertae sedis</taxon>
        <taxon>Coniosporium</taxon>
    </lineage>
</organism>
<evidence type="ECO:0000256" key="2">
    <source>
        <dbReference type="PROSITE-ProRule" id="PRU00176"/>
    </source>
</evidence>
<evidence type="ECO:0000313" key="5">
    <source>
        <dbReference type="EMBL" id="EON67649.1"/>
    </source>
</evidence>
<dbReference type="SUPFAM" id="SSF54928">
    <property type="entry name" value="RNA-binding domain, RBD"/>
    <property type="match status" value="2"/>
</dbReference>
<dbReference type="PANTHER" id="PTHR23189">
    <property type="entry name" value="RNA RECOGNITION MOTIF-CONTAINING"/>
    <property type="match status" value="1"/>
</dbReference>
<feature type="domain" description="RRM" evidence="4">
    <location>
        <begin position="397"/>
        <end position="476"/>
    </location>
</feature>
<dbReference type="PROSITE" id="PS50102">
    <property type="entry name" value="RRM"/>
    <property type="match status" value="2"/>
</dbReference>
<dbReference type="OrthoDB" id="410044at2759"/>
<gene>
    <name evidence="5" type="ORF">W97_06792</name>
</gene>
<feature type="region of interest" description="Disordered" evidence="3">
    <location>
        <begin position="110"/>
        <end position="186"/>
    </location>
</feature>
<dbReference type="HOGENOM" id="CLU_455613_0_0_1"/>
<dbReference type="eggNOG" id="ENOG502QUGB">
    <property type="taxonomic scope" value="Eukaryota"/>
</dbReference>
<dbReference type="InterPro" id="IPR035979">
    <property type="entry name" value="RBD_domain_sf"/>
</dbReference>